<comment type="caution">
    <text evidence="2">The sequence shown here is derived from an EMBL/GenBank/DDBJ whole genome shotgun (WGS) entry which is preliminary data.</text>
</comment>
<gene>
    <name evidence="2" type="ORF">FSCOSCO3_A020185</name>
</gene>
<evidence type="ECO:0000256" key="1">
    <source>
        <dbReference type="SAM" id="MobiDB-lite"/>
    </source>
</evidence>
<keyword evidence="3" id="KW-1185">Reference proteome</keyword>
<sequence length="152" mass="16060">MTASCFLSGGSCPAHGGAAQRVPHPVHGVHHGGLLPAVLDAVRSRSHDGNVRPAGPRQPGGQRGAVAPRHINPVIYILMNKQFYRCFLILFGCKHQLTENGASSVPSRTTVLQLHRRPVPSSPVTKPAVDPEATSGALSDKTEPTARPEISS</sequence>
<name>A0AAV1QM47_SCOSC</name>
<protein>
    <submittedName>
        <fullName evidence="2">Opsin-3-like</fullName>
    </submittedName>
</protein>
<feature type="region of interest" description="Disordered" evidence="1">
    <location>
        <begin position="101"/>
        <end position="152"/>
    </location>
</feature>
<dbReference type="AlphaFoldDB" id="A0AAV1QM47"/>
<accession>A0AAV1QM47</accession>
<proteinExistence type="predicted"/>
<feature type="compositionally biased region" description="Polar residues" evidence="1">
    <location>
        <begin position="101"/>
        <end position="112"/>
    </location>
</feature>
<feature type="region of interest" description="Disordered" evidence="1">
    <location>
        <begin position="46"/>
        <end position="66"/>
    </location>
</feature>
<evidence type="ECO:0000313" key="3">
    <source>
        <dbReference type="Proteomes" id="UP001314229"/>
    </source>
</evidence>
<dbReference type="EMBL" id="CAWUFR010001931">
    <property type="protein sequence ID" value="CAK6984539.1"/>
    <property type="molecule type" value="Genomic_DNA"/>
</dbReference>
<dbReference type="SUPFAM" id="SSF81321">
    <property type="entry name" value="Family A G protein-coupled receptor-like"/>
    <property type="match status" value="1"/>
</dbReference>
<evidence type="ECO:0000313" key="2">
    <source>
        <dbReference type="EMBL" id="CAK6984539.1"/>
    </source>
</evidence>
<reference evidence="2 3" key="1">
    <citation type="submission" date="2024-01" db="EMBL/GenBank/DDBJ databases">
        <authorList>
            <person name="Alioto T."/>
            <person name="Alioto T."/>
            <person name="Gomez Garrido J."/>
        </authorList>
    </citation>
    <scope>NUCLEOTIDE SEQUENCE [LARGE SCALE GENOMIC DNA]</scope>
</reference>
<dbReference type="Proteomes" id="UP001314229">
    <property type="component" value="Unassembled WGS sequence"/>
</dbReference>
<organism evidence="2 3">
    <name type="scientific">Scomber scombrus</name>
    <name type="common">Atlantic mackerel</name>
    <name type="synonym">Scomber vernalis</name>
    <dbReference type="NCBI Taxonomy" id="13677"/>
    <lineage>
        <taxon>Eukaryota</taxon>
        <taxon>Metazoa</taxon>
        <taxon>Chordata</taxon>
        <taxon>Craniata</taxon>
        <taxon>Vertebrata</taxon>
        <taxon>Euteleostomi</taxon>
        <taxon>Actinopterygii</taxon>
        <taxon>Neopterygii</taxon>
        <taxon>Teleostei</taxon>
        <taxon>Neoteleostei</taxon>
        <taxon>Acanthomorphata</taxon>
        <taxon>Pelagiaria</taxon>
        <taxon>Scombriformes</taxon>
        <taxon>Scombridae</taxon>
        <taxon>Scomber</taxon>
    </lineage>
</organism>